<feature type="domain" description="MacB-like periplasmic core" evidence="8">
    <location>
        <begin position="20"/>
        <end position="239"/>
    </location>
</feature>
<feature type="transmembrane region" description="Helical" evidence="6">
    <location>
        <begin position="424"/>
        <end position="449"/>
    </location>
</feature>
<evidence type="ECO:0000256" key="6">
    <source>
        <dbReference type="SAM" id="Phobius"/>
    </source>
</evidence>
<dbReference type="PROSITE" id="PS51257">
    <property type="entry name" value="PROKAR_LIPOPROTEIN"/>
    <property type="match status" value="1"/>
</dbReference>
<evidence type="ECO:0000313" key="9">
    <source>
        <dbReference type="EMBL" id="MCD2421336.1"/>
    </source>
</evidence>
<evidence type="ECO:0000256" key="2">
    <source>
        <dbReference type="ARBA" id="ARBA00022475"/>
    </source>
</evidence>
<keyword evidence="5 6" id="KW-0472">Membrane</keyword>
<dbReference type="Pfam" id="PF12704">
    <property type="entry name" value="MacB_PCD"/>
    <property type="match status" value="1"/>
</dbReference>
<evidence type="ECO:0000259" key="8">
    <source>
        <dbReference type="Pfam" id="PF12704"/>
    </source>
</evidence>
<evidence type="ECO:0000256" key="5">
    <source>
        <dbReference type="ARBA" id="ARBA00023136"/>
    </source>
</evidence>
<dbReference type="Proteomes" id="UP001199816">
    <property type="component" value="Unassembled WGS sequence"/>
</dbReference>
<feature type="domain" description="ABC3 transporter permease C-terminal" evidence="7">
    <location>
        <begin position="291"/>
        <end position="406"/>
    </location>
</feature>
<feature type="transmembrane region" description="Helical" evidence="6">
    <location>
        <begin position="672"/>
        <end position="695"/>
    </location>
</feature>
<name>A0ABS8PK21_9BACT</name>
<dbReference type="EMBL" id="JAJNEC010000002">
    <property type="protein sequence ID" value="MCD2421336.1"/>
    <property type="molecule type" value="Genomic_DNA"/>
</dbReference>
<dbReference type="PANTHER" id="PTHR30572">
    <property type="entry name" value="MEMBRANE COMPONENT OF TRANSPORTER-RELATED"/>
    <property type="match status" value="1"/>
</dbReference>
<proteinExistence type="predicted"/>
<keyword evidence="4 6" id="KW-1133">Transmembrane helix</keyword>
<accession>A0ABS8PK21</accession>
<dbReference type="RefSeq" id="WP_231002242.1">
    <property type="nucleotide sequence ID" value="NZ_JAJNEC010000002.1"/>
</dbReference>
<comment type="caution">
    <text evidence="9">The sequence shown here is derived from an EMBL/GenBank/DDBJ whole genome shotgun (WGS) entry which is preliminary data.</text>
</comment>
<feature type="transmembrane region" description="Helical" evidence="6">
    <location>
        <begin position="341"/>
        <end position="362"/>
    </location>
</feature>
<keyword evidence="10" id="KW-1185">Reference proteome</keyword>
<comment type="subcellular location">
    <subcellularLocation>
        <location evidence="1">Cell membrane</location>
        <topology evidence="1">Multi-pass membrane protein</topology>
    </subcellularLocation>
</comment>
<dbReference type="Pfam" id="PF02687">
    <property type="entry name" value="FtsX"/>
    <property type="match status" value="2"/>
</dbReference>
<feature type="transmembrane region" description="Helical" evidence="6">
    <location>
        <begin position="286"/>
        <end position="307"/>
    </location>
</feature>
<gene>
    <name evidence="9" type="ORF">LQ567_01080</name>
</gene>
<dbReference type="PANTHER" id="PTHR30572:SF18">
    <property type="entry name" value="ABC-TYPE MACROLIDE FAMILY EXPORT SYSTEM PERMEASE COMPONENT 2"/>
    <property type="match status" value="1"/>
</dbReference>
<sequence>MIKNYIRTAWRGLVRNKAFSLINVLGLSVGMTACFIIYMYIGFERSYDTFHTGADRIYKVVADVKTPTETITTQGVTSAPVAINLKQDFPEVEKAVRFAGDGFLLRKGDVFFQEKKSVLADSTLFDVFDFPLVSGNKKTALKEPMSIVLSQTTAKKYFGNTNPLGQQVLLTGAAINATITGVMKDIPENSQIQADLFVSMSSYRQIYGIPTADSEWTNHAFYTYILLKPGADAKKLASKFPAFMEYHHGRQARELQMQDYLSLEPLRDVYLRSKRDGFVSGSINNVYIFSVIAVFILLIACVNFINLTTARSAERAKEVGVRKVIGAARFQLAGQFIGESVMIALMAFAVSVFLLFMLIPVFNQLAGKIIAPGIFHNPLHVLELFVLSLVVGVIAGIYPSFVLSSFKPVNVLRGYLVTGTQRLLLRKGLVVFQFAISIVLMVGTIVVAAQLKYMRSQDLGFNKAHTLFINTNFDKNKNLFKQSLSGIPGVLSSCYSAFIPGGGNTSAYSELENKNGEMQKTNMDLYFVDFDYIHQYQLELVAGRGFSPAFKTDSMQAMVINETAVRSLGYTTPKDAVGKKYSQWGSKGKIIGVVKDFHFQSLLQPVKPLTMRYDPGTFTMISIKLSSKNLPETINNIEQHWRQIVPNRPFEYAFLDTFFDEQYHAEDRFSNLFFNFAILAIFISCLGLLGLSLYSTLQRTKEVGVRKVLGARATNIVMLLSSGFLKLVLIAFLIALPVAWLGMNKWLDGFAYHIHITWWMFAVAGLTAVLVAFFTISIQALKAALANPVRSLRSE</sequence>
<keyword evidence="2" id="KW-1003">Cell membrane</keyword>
<protein>
    <submittedName>
        <fullName evidence="9">ABC transporter permease</fullName>
    </submittedName>
</protein>
<dbReference type="InterPro" id="IPR025857">
    <property type="entry name" value="MacB_PCD"/>
</dbReference>
<keyword evidence="3 6" id="KW-0812">Transmembrane</keyword>
<evidence type="ECO:0000313" key="10">
    <source>
        <dbReference type="Proteomes" id="UP001199816"/>
    </source>
</evidence>
<organism evidence="9 10">
    <name type="scientific">Niabella pedocola</name>
    <dbReference type="NCBI Taxonomy" id="1752077"/>
    <lineage>
        <taxon>Bacteria</taxon>
        <taxon>Pseudomonadati</taxon>
        <taxon>Bacteroidota</taxon>
        <taxon>Chitinophagia</taxon>
        <taxon>Chitinophagales</taxon>
        <taxon>Chitinophagaceae</taxon>
        <taxon>Niabella</taxon>
    </lineage>
</organism>
<evidence type="ECO:0000259" key="7">
    <source>
        <dbReference type="Pfam" id="PF02687"/>
    </source>
</evidence>
<evidence type="ECO:0000256" key="4">
    <source>
        <dbReference type="ARBA" id="ARBA00022989"/>
    </source>
</evidence>
<feature type="transmembrane region" description="Helical" evidence="6">
    <location>
        <begin position="382"/>
        <end position="403"/>
    </location>
</feature>
<feature type="transmembrane region" description="Helical" evidence="6">
    <location>
        <begin position="21"/>
        <end position="41"/>
    </location>
</feature>
<evidence type="ECO:0000256" key="1">
    <source>
        <dbReference type="ARBA" id="ARBA00004651"/>
    </source>
</evidence>
<reference evidence="9 10" key="1">
    <citation type="submission" date="2021-11" db="EMBL/GenBank/DDBJ databases">
        <title>Genomic of Niabella pedocola.</title>
        <authorList>
            <person name="Wu T."/>
        </authorList>
    </citation>
    <scope>NUCLEOTIDE SEQUENCE [LARGE SCALE GENOMIC DNA]</scope>
    <source>
        <strain evidence="9 10">JCM 31011</strain>
    </source>
</reference>
<dbReference type="InterPro" id="IPR050250">
    <property type="entry name" value="Macrolide_Exporter_MacB"/>
</dbReference>
<feature type="transmembrane region" description="Helical" evidence="6">
    <location>
        <begin position="756"/>
        <end position="781"/>
    </location>
</feature>
<feature type="domain" description="ABC3 transporter permease C-terminal" evidence="7">
    <location>
        <begin position="676"/>
        <end position="785"/>
    </location>
</feature>
<dbReference type="InterPro" id="IPR003838">
    <property type="entry name" value="ABC3_permease_C"/>
</dbReference>
<feature type="transmembrane region" description="Helical" evidence="6">
    <location>
        <begin position="716"/>
        <end position="736"/>
    </location>
</feature>
<evidence type="ECO:0000256" key="3">
    <source>
        <dbReference type="ARBA" id="ARBA00022692"/>
    </source>
</evidence>